<reference evidence="1 2" key="1">
    <citation type="submission" date="2019-03" db="EMBL/GenBank/DDBJ databases">
        <title>Bradyrhizobium diversity isolated from nodules of Chamaecrista fasciculata.</title>
        <authorList>
            <person name="Klepa M.S."/>
            <person name="Urquiaga M.O."/>
            <person name="Hungria M."/>
            <person name="Delamuta J.R."/>
        </authorList>
    </citation>
    <scope>NUCLEOTIDE SEQUENCE [LARGE SCALE GENOMIC DNA]</scope>
    <source>
        <strain evidence="1 2">CNPSo 3448</strain>
    </source>
</reference>
<organism evidence="1 2">
    <name type="scientific">Bradyrhizobium niftali</name>
    <dbReference type="NCBI Taxonomy" id="2560055"/>
    <lineage>
        <taxon>Bacteria</taxon>
        <taxon>Pseudomonadati</taxon>
        <taxon>Pseudomonadota</taxon>
        <taxon>Alphaproteobacteria</taxon>
        <taxon>Hyphomicrobiales</taxon>
        <taxon>Nitrobacteraceae</taxon>
        <taxon>Bradyrhizobium</taxon>
    </lineage>
</organism>
<dbReference type="Proteomes" id="UP000297966">
    <property type="component" value="Unassembled WGS sequence"/>
</dbReference>
<evidence type="ECO:0000313" key="2">
    <source>
        <dbReference type="Proteomes" id="UP000297966"/>
    </source>
</evidence>
<sequence length="483" mass="54710">MGCGVKQARVFPRWADFANRQDPTTLPTVFPLMKNDEILSRITEFCRKADMAESTFGRRAVNDGKLVHRLREGKRITIDTLERIQAYMAASMAGGVPPPRGLQVPPEKRDPRGNFRFFENRQKYLLFVHTCSEKRVIADRVALELAAIHPRPPALRVFDAGVGDGTVLARVLRATHQRYPHMPFYVAGKELSLEDLRLTLEKVPDRIFEHPASVFVFTNMFYSEAPWLTPASPAAAAATVWHEVPLRGASSGEFEQQIAELRPFLEQNWRAAISPRTAMPLYERPVVLVLYREDHRFLLDSTIPRPGQTEANFDLVIASQPYRALSSVNFRAKRIIAPLARALRPGGRLIGIHSHGHDPGMEMIQAIWPGENPFAVSRHELLRAVKYELGSLGRDLNFNAYADNRSIFRYDMEALPNEVTGTIGTSTAFAAWNAAVYVAQIEDDRLTEMTQNGRTLDAARDVLRKYNGLWFLDESYVISRRRD</sequence>
<keyword evidence="2" id="KW-1185">Reference proteome</keyword>
<name>A0A4Y9LZ34_9BRAD</name>
<evidence type="ECO:0000313" key="1">
    <source>
        <dbReference type="EMBL" id="TFV48108.1"/>
    </source>
</evidence>
<protein>
    <submittedName>
        <fullName evidence="1">Uncharacterized protein</fullName>
    </submittedName>
</protein>
<dbReference type="OrthoDB" id="7376608at2"/>
<dbReference type="AlphaFoldDB" id="A0A4Y9LZ34"/>
<dbReference type="InterPro" id="IPR029063">
    <property type="entry name" value="SAM-dependent_MTases_sf"/>
</dbReference>
<dbReference type="EMBL" id="SPQT01000006">
    <property type="protein sequence ID" value="TFV48108.1"/>
    <property type="molecule type" value="Genomic_DNA"/>
</dbReference>
<gene>
    <name evidence="1" type="ORF">E4K65_14130</name>
</gene>
<comment type="caution">
    <text evidence="1">The sequence shown here is derived from an EMBL/GenBank/DDBJ whole genome shotgun (WGS) entry which is preliminary data.</text>
</comment>
<dbReference type="SUPFAM" id="SSF53335">
    <property type="entry name" value="S-adenosyl-L-methionine-dependent methyltransferases"/>
    <property type="match status" value="1"/>
</dbReference>
<dbReference type="Gene3D" id="3.40.50.150">
    <property type="entry name" value="Vaccinia Virus protein VP39"/>
    <property type="match status" value="1"/>
</dbReference>
<proteinExistence type="predicted"/>
<accession>A0A4Y9LZ34</accession>